<dbReference type="OrthoDB" id="5874203at2"/>
<proteinExistence type="predicted"/>
<keyword evidence="1" id="KW-0732">Signal</keyword>
<name>A0A545U4V2_9GAMM</name>
<dbReference type="Proteomes" id="UP000315439">
    <property type="component" value="Unassembled WGS sequence"/>
</dbReference>
<evidence type="ECO:0000313" key="2">
    <source>
        <dbReference type="EMBL" id="TQV84498.1"/>
    </source>
</evidence>
<organism evidence="2 3">
    <name type="scientific">Aliikangiella coralliicola</name>
    <dbReference type="NCBI Taxonomy" id="2592383"/>
    <lineage>
        <taxon>Bacteria</taxon>
        <taxon>Pseudomonadati</taxon>
        <taxon>Pseudomonadota</taxon>
        <taxon>Gammaproteobacteria</taxon>
        <taxon>Oceanospirillales</taxon>
        <taxon>Pleioneaceae</taxon>
        <taxon>Aliikangiella</taxon>
    </lineage>
</organism>
<feature type="chain" id="PRO_5022085805" description="MipA/OmpV family protein" evidence="1">
    <location>
        <begin position="21"/>
        <end position="253"/>
    </location>
</feature>
<keyword evidence="3" id="KW-1185">Reference proteome</keyword>
<dbReference type="RefSeq" id="WP_142934168.1">
    <property type="nucleotide sequence ID" value="NZ_ML660170.1"/>
</dbReference>
<accession>A0A545U4V2</accession>
<gene>
    <name evidence="2" type="ORF">FLL46_23070</name>
</gene>
<dbReference type="EMBL" id="VIKS01000014">
    <property type="protein sequence ID" value="TQV84498.1"/>
    <property type="molecule type" value="Genomic_DNA"/>
</dbReference>
<sequence length="253" mass="28050">MNIKLVSTILLLLISFQVAARQNDSAREIAFKPEWNMFMEVAVQSGGDGTEPLPLYNRADGQFYSGIPIRVVGPWAGIDNQTWEDEAKAGGFLKFAAGVEIPLFDQFSLSTAFGYQFDDIEGDLTDGSNGSGFVSMSRRTIDFIGFYNYGRHRFGLGGTYHYQPQIVHKESSAGFSLTSRYNFDDAIGAVLQYDYLVTQNLSFGLRLTEIAYDFSDLSVRYNVGNVSIDANCTGNCKELVSANSFGAHVTYRF</sequence>
<comment type="caution">
    <text evidence="2">The sequence shown here is derived from an EMBL/GenBank/DDBJ whole genome shotgun (WGS) entry which is preliminary data.</text>
</comment>
<evidence type="ECO:0008006" key="4">
    <source>
        <dbReference type="Google" id="ProtNLM"/>
    </source>
</evidence>
<protein>
    <recommendedName>
        <fullName evidence="4">MipA/OmpV family protein</fullName>
    </recommendedName>
</protein>
<evidence type="ECO:0000256" key="1">
    <source>
        <dbReference type="SAM" id="SignalP"/>
    </source>
</evidence>
<evidence type="ECO:0000313" key="3">
    <source>
        <dbReference type="Proteomes" id="UP000315439"/>
    </source>
</evidence>
<feature type="signal peptide" evidence="1">
    <location>
        <begin position="1"/>
        <end position="20"/>
    </location>
</feature>
<dbReference type="AlphaFoldDB" id="A0A545U4V2"/>
<reference evidence="2 3" key="1">
    <citation type="submission" date="2019-07" db="EMBL/GenBank/DDBJ databases">
        <title>Draft genome for Aliikangiella sp. M105.</title>
        <authorList>
            <person name="Wang G."/>
        </authorList>
    </citation>
    <scope>NUCLEOTIDE SEQUENCE [LARGE SCALE GENOMIC DNA]</scope>
    <source>
        <strain evidence="2 3">M105</strain>
    </source>
</reference>